<reference evidence="2" key="1">
    <citation type="submission" date="2020-05" db="EMBL/GenBank/DDBJ databases">
        <title>WGS assembly of Panicum virgatum.</title>
        <authorList>
            <person name="Lovell J.T."/>
            <person name="Jenkins J."/>
            <person name="Shu S."/>
            <person name="Juenger T.E."/>
            <person name="Schmutz J."/>
        </authorList>
    </citation>
    <scope>NUCLEOTIDE SEQUENCE</scope>
    <source>
        <strain evidence="2">AP13</strain>
    </source>
</reference>
<organism evidence="2 3">
    <name type="scientific">Panicum virgatum</name>
    <name type="common">Blackwell switchgrass</name>
    <dbReference type="NCBI Taxonomy" id="38727"/>
    <lineage>
        <taxon>Eukaryota</taxon>
        <taxon>Viridiplantae</taxon>
        <taxon>Streptophyta</taxon>
        <taxon>Embryophyta</taxon>
        <taxon>Tracheophyta</taxon>
        <taxon>Spermatophyta</taxon>
        <taxon>Magnoliopsida</taxon>
        <taxon>Liliopsida</taxon>
        <taxon>Poales</taxon>
        <taxon>Poaceae</taxon>
        <taxon>PACMAD clade</taxon>
        <taxon>Panicoideae</taxon>
        <taxon>Panicodae</taxon>
        <taxon>Paniceae</taxon>
        <taxon>Panicinae</taxon>
        <taxon>Panicum</taxon>
        <taxon>Panicum sect. Hiantes</taxon>
    </lineage>
</organism>
<accession>A0A8T0PJM9</accession>
<dbReference type="CDD" id="cd04480">
    <property type="entry name" value="RPA1_DBD_A_like"/>
    <property type="match status" value="1"/>
</dbReference>
<sequence length="272" mass="30507">MPSRLPRPMNATVLAMVEAFLAFTCSIHIHINSTPISHSIIPSPSLYPEGPKISPLLVNQIHVVRVEGGDSFLIKAKSSHKLISLLDVAATLAFLTNSALGLLGDDQEWSLALNDAAQWASPYQQAKIMTSTKKLQDITLGQQDCKILGRLTRLWDSKNMRSKSADPLISIDGIIIDEKGTMVQITVPKKLAQQFRPLLAEGQGSVYIFTNLTAVDSKQRTYIYHHQKYMLQFQPNSKVHRLDSRGDKIPHYAFKFAHLISYHQKTLHQSHF</sequence>
<feature type="chain" id="PRO_5035856094" evidence="1">
    <location>
        <begin position="27"/>
        <end position="272"/>
    </location>
</feature>
<gene>
    <name evidence="2" type="ORF">PVAP13_8KG123702</name>
</gene>
<evidence type="ECO:0000256" key="1">
    <source>
        <dbReference type="SAM" id="SignalP"/>
    </source>
</evidence>
<dbReference type="SUPFAM" id="SSF50249">
    <property type="entry name" value="Nucleic acid-binding proteins"/>
    <property type="match status" value="1"/>
</dbReference>
<proteinExistence type="predicted"/>
<dbReference type="EMBL" id="CM029051">
    <property type="protein sequence ID" value="KAG2561810.1"/>
    <property type="molecule type" value="Genomic_DNA"/>
</dbReference>
<comment type="caution">
    <text evidence="2">The sequence shown here is derived from an EMBL/GenBank/DDBJ whole genome shotgun (WGS) entry which is preliminary data.</text>
</comment>
<dbReference type="PANTHER" id="PTHR47165">
    <property type="entry name" value="OS03G0429900 PROTEIN"/>
    <property type="match status" value="1"/>
</dbReference>
<dbReference type="Gene3D" id="2.40.50.140">
    <property type="entry name" value="Nucleic acid-binding proteins"/>
    <property type="match status" value="1"/>
</dbReference>
<protein>
    <submittedName>
        <fullName evidence="2">Uncharacterized protein</fullName>
    </submittedName>
</protein>
<dbReference type="Proteomes" id="UP000823388">
    <property type="component" value="Chromosome 8K"/>
</dbReference>
<evidence type="ECO:0000313" key="2">
    <source>
        <dbReference type="EMBL" id="KAG2561810.1"/>
    </source>
</evidence>
<keyword evidence="3" id="KW-1185">Reference proteome</keyword>
<dbReference type="AlphaFoldDB" id="A0A8T0PJM9"/>
<keyword evidence="1" id="KW-0732">Signal</keyword>
<feature type="signal peptide" evidence="1">
    <location>
        <begin position="1"/>
        <end position="26"/>
    </location>
</feature>
<name>A0A8T0PJM9_PANVG</name>
<dbReference type="InterPro" id="IPR012340">
    <property type="entry name" value="NA-bd_OB-fold"/>
</dbReference>
<dbReference type="PANTHER" id="PTHR47165:SF4">
    <property type="entry name" value="OS03G0429900 PROTEIN"/>
    <property type="match status" value="1"/>
</dbReference>
<evidence type="ECO:0000313" key="3">
    <source>
        <dbReference type="Proteomes" id="UP000823388"/>
    </source>
</evidence>